<dbReference type="GO" id="GO:0006412">
    <property type="term" value="P:translation"/>
    <property type="evidence" value="ECO:0007669"/>
    <property type="project" value="UniProtKB-UniRule"/>
</dbReference>
<dbReference type="PANTHER" id="PTHR33284">
    <property type="entry name" value="RIBOSOMAL PROTEIN L25/GLN-TRNA SYNTHETASE, ANTI-CODON-BINDING DOMAIN-CONTAINING PROTEIN"/>
    <property type="match status" value="1"/>
</dbReference>
<evidence type="ECO:0000259" key="8">
    <source>
        <dbReference type="Pfam" id="PF14693"/>
    </source>
</evidence>
<feature type="domain" description="Large ribosomal subunit protein bL25 L25" evidence="7">
    <location>
        <begin position="6"/>
        <end position="89"/>
    </location>
</feature>
<organism evidence="9 10">
    <name type="scientific">Candidatus Sungbacteria bacterium RIFCSPHIGHO2_02_FULL_49_20</name>
    <dbReference type="NCBI Taxonomy" id="1802272"/>
    <lineage>
        <taxon>Bacteria</taxon>
        <taxon>Candidatus Sungiibacteriota</taxon>
    </lineage>
</organism>
<dbReference type="Gene3D" id="2.40.240.10">
    <property type="entry name" value="Ribosomal Protein L25, Chain P"/>
    <property type="match status" value="1"/>
</dbReference>
<evidence type="ECO:0000313" key="9">
    <source>
        <dbReference type="EMBL" id="OHA02006.1"/>
    </source>
</evidence>
<dbReference type="InterPro" id="IPR001021">
    <property type="entry name" value="Ribosomal_bL25_long"/>
</dbReference>
<accession>A0A1G2KRD7</accession>
<protein>
    <recommendedName>
        <fullName evidence="5">Large ribosomal subunit protein bL25</fullName>
    </recommendedName>
    <alternativeName>
        <fullName evidence="5">General stress protein CTC</fullName>
    </alternativeName>
</protein>
<dbReference type="GO" id="GO:0008097">
    <property type="term" value="F:5S rRNA binding"/>
    <property type="evidence" value="ECO:0007669"/>
    <property type="project" value="InterPro"/>
</dbReference>
<evidence type="ECO:0000256" key="3">
    <source>
        <dbReference type="ARBA" id="ARBA00022980"/>
    </source>
</evidence>
<feature type="region of interest" description="Disordered" evidence="6">
    <location>
        <begin position="182"/>
        <end position="224"/>
    </location>
</feature>
<dbReference type="PANTHER" id="PTHR33284:SF1">
    <property type="entry name" value="RIBOSOMAL PROTEIN L25_GLN-TRNA SYNTHETASE, ANTI-CODON-BINDING DOMAIN-CONTAINING PROTEIN"/>
    <property type="match status" value="1"/>
</dbReference>
<dbReference type="Gene3D" id="2.170.120.20">
    <property type="entry name" value="Ribosomal protein L25, beta domain"/>
    <property type="match status" value="1"/>
</dbReference>
<dbReference type="EMBL" id="MHQK01000013">
    <property type="protein sequence ID" value="OHA02006.1"/>
    <property type="molecule type" value="Genomic_DNA"/>
</dbReference>
<dbReference type="HAMAP" id="MF_01334">
    <property type="entry name" value="Ribosomal_bL25_CTC"/>
    <property type="match status" value="1"/>
</dbReference>
<dbReference type="Pfam" id="PF14693">
    <property type="entry name" value="Ribosomal_TL5_C"/>
    <property type="match status" value="1"/>
</dbReference>
<dbReference type="InterPro" id="IPR020930">
    <property type="entry name" value="Ribosomal_uL5_bac-type"/>
</dbReference>
<reference evidence="9 10" key="1">
    <citation type="journal article" date="2016" name="Nat. Commun.">
        <title>Thousands of microbial genomes shed light on interconnected biogeochemical processes in an aquifer system.</title>
        <authorList>
            <person name="Anantharaman K."/>
            <person name="Brown C.T."/>
            <person name="Hug L.A."/>
            <person name="Sharon I."/>
            <person name="Castelle C.J."/>
            <person name="Probst A.J."/>
            <person name="Thomas B.C."/>
            <person name="Singh A."/>
            <person name="Wilkins M.J."/>
            <person name="Karaoz U."/>
            <person name="Brodie E.L."/>
            <person name="Williams K.H."/>
            <person name="Hubbard S.S."/>
            <person name="Banfield J.F."/>
        </authorList>
    </citation>
    <scope>NUCLEOTIDE SEQUENCE [LARGE SCALE GENOMIC DNA]</scope>
</reference>
<dbReference type="InterPro" id="IPR029751">
    <property type="entry name" value="Ribosomal_L25_dom"/>
</dbReference>
<dbReference type="GO" id="GO:0022625">
    <property type="term" value="C:cytosolic large ribosomal subunit"/>
    <property type="evidence" value="ECO:0007669"/>
    <property type="project" value="TreeGrafter"/>
</dbReference>
<dbReference type="InterPro" id="IPR020057">
    <property type="entry name" value="Ribosomal_bL25_b-dom"/>
</dbReference>
<gene>
    <name evidence="5" type="primary">rplY</name>
    <name evidence="5" type="synonym">ctc</name>
    <name evidence="9" type="ORF">A3C12_00010</name>
</gene>
<proteinExistence type="inferred from homology"/>
<evidence type="ECO:0000256" key="1">
    <source>
        <dbReference type="ARBA" id="ARBA00022730"/>
    </source>
</evidence>
<comment type="caution">
    <text evidence="9">The sequence shown here is derived from an EMBL/GenBank/DDBJ whole genome shotgun (WGS) entry which is preliminary data.</text>
</comment>
<dbReference type="AlphaFoldDB" id="A0A1G2KRD7"/>
<dbReference type="CDD" id="cd00495">
    <property type="entry name" value="Ribosomal_L25_TL5_CTC"/>
    <property type="match status" value="1"/>
</dbReference>
<keyword evidence="3 5" id="KW-0689">Ribosomal protein</keyword>
<dbReference type="SUPFAM" id="SSF50715">
    <property type="entry name" value="Ribosomal protein L25-like"/>
    <property type="match status" value="1"/>
</dbReference>
<evidence type="ECO:0000256" key="5">
    <source>
        <dbReference type="HAMAP-Rule" id="MF_01334"/>
    </source>
</evidence>
<keyword evidence="2 5" id="KW-0694">RNA-binding</keyword>
<comment type="function">
    <text evidence="5">This is one of the proteins that binds to the 5S RNA in the ribosome where it forms part of the central protuberance.</text>
</comment>
<feature type="compositionally biased region" description="Basic and acidic residues" evidence="6">
    <location>
        <begin position="202"/>
        <end position="224"/>
    </location>
</feature>
<evidence type="ECO:0000256" key="6">
    <source>
        <dbReference type="SAM" id="MobiDB-lite"/>
    </source>
</evidence>
<dbReference type="GO" id="GO:0003735">
    <property type="term" value="F:structural constituent of ribosome"/>
    <property type="evidence" value="ECO:0007669"/>
    <property type="project" value="InterPro"/>
</dbReference>
<evidence type="ECO:0000313" key="10">
    <source>
        <dbReference type="Proteomes" id="UP000178710"/>
    </source>
</evidence>
<evidence type="ECO:0000256" key="2">
    <source>
        <dbReference type="ARBA" id="ARBA00022884"/>
    </source>
</evidence>
<dbReference type="InterPro" id="IPR011035">
    <property type="entry name" value="Ribosomal_bL25/Gln-tRNA_synth"/>
</dbReference>
<dbReference type="Proteomes" id="UP000178710">
    <property type="component" value="Unassembled WGS sequence"/>
</dbReference>
<keyword evidence="4 5" id="KW-0687">Ribonucleoprotein</keyword>
<feature type="compositionally biased region" description="Basic and acidic residues" evidence="6">
    <location>
        <begin position="182"/>
        <end position="191"/>
    </location>
</feature>
<sequence length="224" mass="24639">MVELIAERRKSIGHQVKSLRRNGQLPAVLYGADNESQPISVDTKSFGKVLKEAGESTLVELVVDGKKHNVLIHDVQVDPLTDLPIHADFLSVRMDKEIHAKIPLEFIGESPAVKGESGILVKVMHEIEISALPKDLPHSIYVPMEKLEHVNDRVVASDLSLPAGVRLLAESDDVIVLVEPPRSEEELKSTETSEVVAPVEVETEREAKLKAEAEAKAKAETEEE</sequence>
<dbReference type="InterPro" id="IPR020056">
    <property type="entry name" value="Rbsml_bL25/Gln-tRNA_synth_N"/>
</dbReference>
<dbReference type="Pfam" id="PF01386">
    <property type="entry name" value="Ribosomal_L25p"/>
    <property type="match status" value="1"/>
</dbReference>
<dbReference type="InterPro" id="IPR037121">
    <property type="entry name" value="Ribosomal_bL25_C"/>
</dbReference>
<comment type="similarity">
    <text evidence="5">Belongs to the bacterial ribosomal protein bL25 family. CTC subfamily.</text>
</comment>
<feature type="domain" description="Large ribosomal subunit protein bL25 beta" evidence="8">
    <location>
        <begin position="97"/>
        <end position="182"/>
    </location>
</feature>
<dbReference type="NCBIfam" id="TIGR00731">
    <property type="entry name" value="bL25_bact_ctc"/>
    <property type="match status" value="1"/>
</dbReference>
<evidence type="ECO:0000256" key="4">
    <source>
        <dbReference type="ARBA" id="ARBA00023274"/>
    </source>
</evidence>
<evidence type="ECO:0000259" key="7">
    <source>
        <dbReference type="Pfam" id="PF01386"/>
    </source>
</evidence>
<comment type="subunit">
    <text evidence="5">Part of the 50S ribosomal subunit; part of the 5S rRNA/L5/L18/L25 subcomplex. Contacts the 5S rRNA. Binds to the 5S rRNA independently of L5 and L18.</text>
</comment>
<name>A0A1G2KRD7_9BACT</name>
<keyword evidence="1 5" id="KW-0699">rRNA-binding</keyword>